<evidence type="ECO:0000313" key="5">
    <source>
        <dbReference type="Proteomes" id="UP000823912"/>
    </source>
</evidence>
<accession>A0A9D1E8L6</accession>
<sequence length="96" mass="9708">MIVGKVTGSIVSTRKQDNLVGSKLMIVEPVAVKGGEPGGSLKGEYEQIIAIDNIGAGIGEYVLVAQGSAARIGCGVPEAPVDAAIVGIVDYIGKLD</sequence>
<dbReference type="EMBL" id="DVHM01000032">
    <property type="protein sequence ID" value="HIR70016.1"/>
    <property type="molecule type" value="Genomic_DNA"/>
</dbReference>
<keyword evidence="3" id="KW-1283">Bacterial microcompartment</keyword>
<evidence type="ECO:0000256" key="2">
    <source>
        <dbReference type="ARBA" id="ARBA00023669"/>
    </source>
</evidence>
<comment type="subcellular location">
    <subcellularLocation>
        <location evidence="1">Carboxysome</location>
    </subcellularLocation>
</comment>
<organism evidence="4 5">
    <name type="scientific">Candidatus Pullilachnospira gallistercoris</name>
    <dbReference type="NCBI Taxonomy" id="2840911"/>
    <lineage>
        <taxon>Bacteria</taxon>
        <taxon>Bacillati</taxon>
        <taxon>Bacillota</taxon>
        <taxon>Clostridia</taxon>
        <taxon>Lachnospirales</taxon>
        <taxon>Lachnospiraceae</taxon>
        <taxon>Lachnospiraceae incertae sedis</taxon>
        <taxon>Candidatus Pullilachnospira</taxon>
    </lineage>
</organism>
<reference evidence="4" key="1">
    <citation type="submission" date="2020-10" db="EMBL/GenBank/DDBJ databases">
        <authorList>
            <person name="Gilroy R."/>
        </authorList>
    </citation>
    <scope>NUCLEOTIDE SEQUENCE</scope>
    <source>
        <strain evidence="4">ChiSjej5B23-6657</strain>
    </source>
</reference>
<dbReference type="CDD" id="cd01614">
    <property type="entry name" value="EutN_CcmL"/>
    <property type="match status" value="1"/>
</dbReference>
<reference evidence="4" key="2">
    <citation type="journal article" date="2021" name="PeerJ">
        <title>Extensive microbial diversity within the chicken gut microbiome revealed by metagenomics and culture.</title>
        <authorList>
            <person name="Gilroy R."/>
            <person name="Ravi A."/>
            <person name="Getino M."/>
            <person name="Pursley I."/>
            <person name="Horton D.L."/>
            <person name="Alikhan N.F."/>
            <person name="Baker D."/>
            <person name="Gharbi K."/>
            <person name="Hall N."/>
            <person name="Watson M."/>
            <person name="Adriaenssens E.M."/>
            <person name="Foster-Nyarko E."/>
            <person name="Jarju S."/>
            <person name="Secka A."/>
            <person name="Antonio M."/>
            <person name="Oren A."/>
            <person name="Chaudhuri R.R."/>
            <person name="La Ragione R."/>
            <person name="Hildebrand F."/>
            <person name="Pallen M.J."/>
        </authorList>
    </citation>
    <scope>NUCLEOTIDE SEQUENCE</scope>
    <source>
        <strain evidence="4">ChiSjej5B23-6657</strain>
    </source>
</reference>
<dbReference type="PANTHER" id="PTHR36539">
    <property type="entry name" value="ETHANOLAMINE UTILIZATION PROTEIN EUTN"/>
    <property type="match status" value="1"/>
</dbReference>
<dbReference type="Gene3D" id="2.40.50.220">
    <property type="entry name" value="EutN/Ccml"/>
    <property type="match status" value="1"/>
</dbReference>
<dbReference type="AlphaFoldDB" id="A0A9D1E8L6"/>
<comment type="caution">
    <text evidence="4">The sequence shown here is derived from an EMBL/GenBank/DDBJ whole genome shotgun (WGS) entry which is preliminary data.</text>
</comment>
<evidence type="ECO:0000256" key="1">
    <source>
        <dbReference type="ARBA" id="ARBA00023587"/>
    </source>
</evidence>
<name>A0A9D1E8L6_9FIRM</name>
<dbReference type="GO" id="GO:0031470">
    <property type="term" value="C:carboxysome"/>
    <property type="evidence" value="ECO:0007669"/>
    <property type="project" value="UniProtKB-SubCell"/>
</dbReference>
<dbReference type="SUPFAM" id="SSF159133">
    <property type="entry name" value="EutN/CcmL-like"/>
    <property type="match status" value="1"/>
</dbReference>
<evidence type="ECO:0000313" key="4">
    <source>
        <dbReference type="EMBL" id="HIR70016.1"/>
    </source>
</evidence>
<proteinExistence type="predicted"/>
<keyword evidence="2" id="KW-1282">Carboxysome</keyword>
<gene>
    <name evidence="4" type="ORF">IAA55_01900</name>
</gene>
<protein>
    <submittedName>
        <fullName evidence="4">EutN/CcmL family microcompartment protein</fullName>
    </submittedName>
</protein>
<dbReference type="Proteomes" id="UP000823912">
    <property type="component" value="Unassembled WGS sequence"/>
</dbReference>
<dbReference type="InterPro" id="IPR004992">
    <property type="entry name" value="EutN_CcmL"/>
</dbReference>
<dbReference type="PANTHER" id="PTHR36539:SF1">
    <property type="entry name" value="BACTERIAL MICROCOMPARTMENT SHELL VERTEX PROTEIN EUTN"/>
    <property type="match status" value="1"/>
</dbReference>
<dbReference type="Pfam" id="PF03319">
    <property type="entry name" value="EutN_CcmL"/>
    <property type="match status" value="1"/>
</dbReference>
<dbReference type="InterPro" id="IPR036677">
    <property type="entry name" value="EutN_CcmL_sf"/>
</dbReference>
<dbReference type="PROSITE" id="PS51932">
    <property type="entry name" value="BMV"/>
    <property type="match status" value="1"/>
</dbReference>
<evidence type="ECO:0000256" key="3">
    <source>
        <dbReference type="ARBA" id="ARBA00024446"/>
    </source>
</evidence>